<sequence length="66" mass="7336">MKNRLKELRAARGWSQAALAEKLGVSRQSIIAIETGRFDPSLPLAFRIARLLGEPIESVFEDDEPA</sequence>
<proteinExistence type="predicted"/>
<dbReference type="STRING" id="46914.JP75_03300"/>
<dbReference type="OrthoDB" id="407979at2"/>
<name>A0A087M6S9_9HYPH</name>
<dbReference type="AlphaFoldDB" id="A0A087M6S9"/>
<dbReference type="SUPFAM" id="SSF47413">
    <property type="entry name" value="lambda repressor-like DNA-binding domains"/>
    <property type="match status" value="1"/>
</dbReference>
<dbReference type="PANTHER" id="PTHR46558">
    <property type="entry name" value="TRACRIPTIONAL REGULATORY PROTEIN-RELATED-RELATED"/>
    <property type="match status" value="1"/>
</dbReference>
<dbReference type="SMART" id="SM00530">
    <property type="entry name" value="HTH_XRE"/>
    <property type="match status" value="1"/>
</dbReference>
<organism evidence="3 4">
    <name type="scientific">Devosia riboflavina</name>
    <dbReference type="NCBI Taxonomy" id="46914"/>
    <lineage>
        <taxon>Bacteria</taxon>
        <taxon>Pseudomonadati</taxon>
        <taxon>Pseudomonadota</taxon>
        <taxon>Alphaproteobacteria</taxon>
        <taxon>Hyphomicrobiales</taxon>
        <taxon>Devosiaceae</taxon>
        <taxon>Devosia</taxon>
    </lineage>
</organism>
<evidence type="ECO:0000256" key="1">
    <source>
        <dbReference type="ARBA" id="ARBA00023125"/>
    </source>
</evidence>
<dbReference type="PANTHER" id="PTHR46558:SF4">
    <property type="entry name" value="DNA-BIDING PHAGE PROTEIN"/>
    <property type="match status" value="1"/>
</dbReference>
<evidence type="ECO:0000313" key="4">
    <source>
        <dbReference type="Proteomes" id="UP000028981"/>
    </source>
</evidence>
<evidence type="ECO:0000259" key="2">
    <source>
        <dbReference type="PROSITE" id="PS50943"/>
    </source>
</evidence>
<gene>
    <name evidence="3" type="ORF">JP75_03300</name>
</gene>
<dbReference type="CDD" id="cd00093">
    <property type="entry name" value="HTH_XRE"/>
    <property type="match status" value="1"/>
</dbReference>
<protein>
    <submittedName>
        <fullName evidence="3">Cro/Cl family transcriptional regulator</fullName>
    </submittedName>
</protein>
<dbReference type="EMBL" id="JQGC01000002">
    <property type="protein sequence ID" value="KFL32582.1"/>
    <property type="molecule type" value="Genomic_DNA"/>
</dbReference>
<dbReference type="GO" id="GO:0003677">
    <property type="term" value="F:DNA binding"/>
    <property type="evidence" value="ECO:0007669"/>
    <property type="project" value="UniProtKB-KW"/>
</dbReference>
<keyword evidence="1" id="KW-0238">DNA-binding</keyword>
<dbReference type="Gene3D" id="1.10.260.40">
    <property type="entry name" value="lambda repressor-like DNA-binding domains"/>
    <property type="match status" value="1"/>
</dbReference>
<dbReference type="PROSITE" id="PS50943">
    <property type="entry name" value="HTH_CROC1"/>
    <property type="match status" value="1"/>
</dbReference>
<dbReference type="InterPro" id="IPR001387">
    <property type="entry name" value="Cro/C1-type_HTH"/>
</dbReference>
<reference evidence="3 4" key="1">
    <citation type="submission" date="2014-08" db="EMBL/GenBank/DDBJ databases">
        <authorList>
            <person name="Hassan Y.I."/>
            <person name="Lepp D."/>
            <person name="Zhou T."/>
        </authorList>
    </citation>
    <scope>NUCLEOTIDE SEQUENCE [LARGE SCALE GENOMIC DNA]</scope>
    <source>
        <strain evidence="3 4">IFO13584</strain>
    </source>
</reference>
<dbReference type="InterPro" id="IPR010982">
    <property type="entry name" value="Lambda_DNA-bd_dom_sf"/>
</dbReference>
<feature type="domain" description="HTH cro/C1-type" evidence="2">
    <location>
        <begin position="5"/>
        <end position="59"/>
    </location>
</feature>
<dbReference type="RefSeq" id="WP_035079091.1">
    <property type="nucleotide sequence ID" value="NZ_JQGC01000002.1"/>
</dbReference>
<dbReference type="Pfam" id="PF01381">
    <property type="entry name" value="HTH_3"/>
    <property type="match status" value="1"/>
</dbReference>
<comment type="caution">
    <text evidence="3">The sequence shown here is derived from an EMBL/GenBank/DDBJ whole genome shotgun (WGS) entry which is preliminary data.</text>
</comment>
<evidence type="ECO:0000313" key="3">
    <source>
        <dbReference type="EMBL" id="KFL32582.1"/>
    </source>
</evidence>
<accession>A0A087M6S9</accession>
<dbReference type="Proteomes" id="UP000028981">
    <property type="component" value="Unassembled WGS sequence"/>
</dbReference>
<keyword evidence="4" id="KW-1185">Reference proteome</keyword>